<comment type="caution">
    <text evidence="8">The sequence shown here is derived from an EMBL/GenBank/DDBJ whole genome shotgun (WGS) entry which is preliminary data.</text>
</comment>
<sequence>MKINNAGVVPYVGMVIVQFAQVGLMIAGKIAMTNGMTTFTFAFYSNVFASIILLPLSFLFYRSTRPPLFITFLCGFFLLGFIGFLVQILGYAGIKYASASLSTSMLNLIPGFTFILAVIFRMEKLNGKSSTTLAKSIGTIVSIIGALIVTLYQGPSIFGISQHSYNPFQTLTSSSDWLIGASLLAIDSVVASIFIIAQALVVKKCPTELILMFFYSCFIAILSAAVSLVVEKDYGAWSLKPKMRLFPVIYSALFGNVFQVSIIMWCIRRKGPLFASVFHPLGVIFAILMGTIILGETFYLGSLLGSIVVVVGFYAVMWGKAKEAKMIEEEDGVKRSESNGKKVPLLQNKIEDGV</sequence>
<feature type="domain" description="EamA" evidence="7">
    <location>
        <begin position="179"/>
        <end position="317"/>
    </location>
</feature>
<organism evidence="8 9">
    <name type="scientific">Penstemon smallii</name>
    <dbReference type="NCBI Taxonomy" id="265156"/>
    <lineage>
        <taxon>Eukaryota</taxon>
        <taxon>Viridiplantae</taxon>
        <taxon>Streptophyta</taxon>
        <taxon>Embryophyta</taxon>
        <taxon>Tracheophyta</taxon>
        <taxon>Spermatophyta</taxon>
        <taxon>Magnoliopsida</taxon>
        <taxon>eudicotyledons</taxon>
        <taxon>Gunneridae</taxon>
        <taxon>Pentapetalae</taxon>
        <taxon>asterids</taxon>
        <taxon>lamiids</taxon>
        <taxon>Lamiales</taxon>
        <taxon>Plantaginaceae</taxon>
        <taxon>Cheloneae</taxon>
        <taxon>Penstemon</taxon>
    </lineage>
</organism>
<keyword evidence="5 6" id="KW-0472">Membrane</keyword>
<evidence type="ECO:0000256" key="2">
    <source>
        <dbReference type="ARBA" id="ARBA00007635"/>
    </source>
</evidence>
<dbReference type="InterPro" id="IPR000620">
    <property type="entry name" value="EamA_dom"/>
</dbReference>
<evidence type="ECO:0000313" key="9">
    <source>
        <dbReference type="Proteomes" id="UP001634393"/>
    </source>
</evidence>
<feature type="transmembrane region" description="Helical" evidence="6">
    <location>
        <begin position="132"/>
        <end position="152"/>
    </location>
</feature>
<feature type="transmembrane region" description="Helical" evidence="6">
    <location>
        <begin position="68"/>
        <end position="90"/>
    </location>
</feature>
<dbReference type="SUPFAM" id="SSF103481">
    <property type="entry name" value="Multidrug resistance efflux transporter EmrE"/>
    <property type="match status" value="2"/>
</dbReference>
<comment type="subcellular location">
    <subcellularLocation>
        <location evidence="1 6">Membrane</location>
        <topology evidence="1 6">Multi-pass membrane protein</topology>
    </subcellularLocation>
</comment>
<evidence type="ECO:0000256" key="3">
    <source>
        <dbReference type="ARBA" id="ARBA00022692"/>
    </source>
</evidence>
<dbReference type="Pfam" id="PF00892">
    <property type="entry name" value="EamA"/>
    <property type="match status" value="2"/>
</dbReference>
<dbReference type="PANTHER" id="PTHR31218">
    <property type="entry name" value="WAT1-RELATED PROTEIN"/>
    <property type="match status" value="1"/>
</dbReference>
<evidence type="ECO:0000256" key="6">
    <source>
        <dbReference type="RuleBase" id="RU363077"/>
    </source>
</evidence>
<dbReference type="InterPro" id="IPR030184">
    <property type="entry name" value="WAT1-related"/>
</dbReference>
<comment type="similarity">
    <text evidence="2 6">Belongs to the drug/metabolite transporter (DMT) superfamily. Plant drug/metabolite exporter (P-DME) (TC 2.A.7.4) family.</text>
</comment>
<gene>
    <name evidence="8" type="ORF">ACJIZ3_010282</name>
</gene>
<accession>A0ABD3TG04</accession>
<protein>
    <recommendedName>
        <fullName evidence="6">WAT1-related protein</fullName>
    </recommendedName>
</protein>
<proteinExistence type="inferred from homology"/>
<evidence type="ECO:0000256" key="5">
    <source>
        <dbReference type="ARBA" id="ARBA00023136"/>
    </source>
</evidence>
<reference evidence="8 9" key="1">
    <citation type="submission" date="2024-12" db="EMBL/GenBank/DDBJ databases">
        <title>The unique morphological basis and parallel evolutionary history of personate flowers in Penstemon.</title>
        <authorList>
            <person name="Depatie T.H."/>
            <person name="Wessinger C.A."/>
        </authorList>
    </citation>
    <scope>NUCLEOTIDE SEQUENCE [LARGE SCALE GENOMIC DNA]</scope>
    <source>
        <strain evidence="8">WTNN_2</strain>
        <tissue evidence="8">Leaf</tissue>
    </source>
</reference>
<evidence type="ECO:0000313" key="8">
    <source>
        <dbReference type="EMBL" id="KAL3835546.1"/>
    </source>
</evidence>
<feature type="transmembrane region" description="Helical" evidence="6">
    <location>
        <begin position="245"/>
        <end position="266"/>
    </location>
</feature>
<dbReference type="InterPro" id="IPR037185">
    <property type="entry name" value="EmrE-like"/>
</dbReference>
<feature type="domain" description="EamA" evidence="7">
    <location>
        <begin position="17"/>
        <end position="150"/>
    </location>
</feature>
<feature type="transmembrane region" description="Helical" evidence="6">
    <location>
        <begin position="7"/>
        <end position="27"/>
    </location>
</feature>
<dbReference type="EMBL" id="JBJXBP010000004">
    <property type="protein sequence ID" value="KAL3835546.1"/>
    <property type="molecule type" value="Genomic_DNA"/>
</dbReference>
<evidence type="ECO:0000256" key="1">
    <source>
        <dbReference type="ARBA" id="ARBA00004141"/>
    </source>
</evidence>
<keyword evidence="4 6" id="KW-1133">Transmembrane helix</keyword>
<evidence type="ECO:0000256" key="4">
    <source>
        <dbReference type="ARBA" id="ARBA00022989"/>
    </source>
</evidence>
<feature type="transmembrane region" description="Helical" evidence="6">
    <location>
        <begin position="96"/>
        <end position="120"/>
    </location>
</feature>
<evidence type="ECO:0000259" key="7">
    <source>
        <dbReference type="Pfam" id="PF00892"/>
    </source>
</evidence>
<keyword evidence="3 6" id="KW-0812">Transmembrane</keyword>
<feature type="transmembrane region" description="Helical" evidence="6">
    <location>
        <begin position="273"/>
        <end position="293"/>
    </location>
</feature>
<feature type="transmembrane region" description="Helical" evidence="6">
    <location>
        <begin position="209"/>
        <end position="230"/>
    </location>
</feature>
<feature type="transmembrane region" description="Helical" evidence="6">
    <location>
        <begin position="39"/>
        <end position="61"/>
    </location>
</feature>
<dbReference type="Proteomes" id="UP001634393">
    <property type="component" value="Unassembled WGS sequence"/>
</dbReference>
<feature type="transmembrane region" description="Helical" evidence="6">
    <location>
        <begin position="177"/>
        <end position="202"/>
    </location>
</feature>
<name>A0ABD3TG04_9LAMI</name>
<dbReference type="AlphaFoldDB" id="A0ABD3TG04"/>
<keyword evidence="9" id="KW-1185">Reference proteome</keyword>
<dbReference type="GO" id="GO:0016020">
    <property type="term" value="C:membrane"/>
    <property type="evidence" value="ECO:0007669"/>
    <property type="project" value="UniProtKB-SubCell"/>
</dbReference>
<feature type="transmembrane region" description="Helical" evidence="6">
    <location>
        <begin position="299"/>
        <end position="317"/>
    </location>
</feature>